<accession>A0AAQ4CNC8</accession>
<gene>
    <name evidence="2" type="ORF">SACC_03260</name>
</gene>
<protein>
    <submittedName>
        <fullName evidence="2">Uncharacterized protein</fullName>
    </submittedName>
</protein>
<dbReference type="EMBL" id="AP025226">
    <property type="protein sequence ID" value="BDB97309.1"/>
    <property type="molecule type" value="Genomic_DNA"/>
</dbReference>
<keyword evidence="3" id="KW-1185">Reference proteome</keyword>
<feature type="transmembrane region" description="Helical" evidence="1">
    <location>
        <begin position="40"/>
        <end position="60"/>
    </location>
</feature>
<dbReference type="AlphaFoldDB" id="A0AAQ4CNC8"/>
<dbReference type="RefSeq" id="WP_229571319.1">
    <property type="nucleotide sequence ID" value="NZ_AP025226.1"/>
</dbReference>
<feature type="transmembrane region" description="Helical" evidence="1">
    <location>
        <begin position="6"/>
        <end position="28"/>
    </location>
</feature>
<dbReference type="Proteomes" id="UP001319921">
    <property type="component" value="Chromosome"/>
</dbReference>
<reference evidence="2 3" key="1">
    <citation type="journal article" date="2022" name="Microbiol. Resour. Announc.">
        <title>Complete Genome Sequence of the Hyperthermophilic and Acidophilic Archaeon Saccharolobus caldissimus Strain HS-3T.</title>
        <authorList>
            <person name="Sakai H.D."/>
            <person name="Kurosawa N."/>
        </authorList>
    </citation>
    <scope>NUCLEOTIDE SEQUENCE [LARGE SCALE GENOMIC DNA]</scope>
    <source>
        <strain evidence="2 3">JCM32116</strain>
    </source>
</reference>
<name>A0AAQ4CNC8_9CREN</name>
<keyword evidence="1" id="KW-0472">Membrane</keyword>
<evidence type="ECO:0000256" key="1">
    <source>
        <dbReference type="SAM" id="Phobius"/>
    </source>
</evidence>
<dbReference type="GeneID" id="68865054"/>
<feature type="transmembrane region" description="Helical" evidence="1">
    <location>
        <begin position="66"/>
        <end position="83"/>
    </location>
</feature>
<proteinExistence type="predicted"/>
<dbReference type="KEGG" id="scas:SACC_03260"/>
<organism evidence="2 3">
    <name type="scientific">Saccharolobus caldissimus</name>
    <dbReference type="NCBI Taxonomy" id="1702097"/>
    <lineage>
        <taxon>Archaea</taxon>
        <taxon>Thermoproteota</taxon>
        <taxon>Thermoprotei</taxon>
        <taxon>Sulfolobales</taxon>
        <taxon>Sulfolobaceae</taxon>
        <taxon>Saccharolobus</taxon>
    </lineage>
</organism>
<keyword evidence="1" id="KW-1133">Transmembrane helix</keyword>
<keyword evidence="1" id="KW-0812">Transmembrane</keyword>
<evidence type="ECO:0000313" key="3">
    <source>
        <dbReference type="Proteomes" id="UP001319921"/>
    </source>
</evidence>
<sequence>MNKRDILITLLASTPPLAGTTIVSFIISKKYGDLKETLKYLMIGLPVTLATTYYLLLSIIPKYLEYIILIPVIMPLPLSYLLTRKTMSVSFSEDYIEIKLKIPINMTSYDPHELFNYAFNKALSRIRNPYYYYKLSSISNCSGLKVSYLNEDKLVIRRKCGDIDVRVLISSNKKIADMVIDISY</sequence>
<evidence type="ECO:0000313" key="2">
    <source>
        <dbReference type="EMBL" id="BDB97309.1"/>
    </source>
</evidence>